<dbReference type="CDD" id="cd17323">
    <property type="entry name" value="MFS_Tpo1_MDR_like"/>
    <property type="match status" value="1"/>
</dbReference>
<keyword evidence="8" id="KW-1185">Reference proteome</keyword>
<proteinExistence type="predicted"/>
<dbReference type="EMBL" id="HE796876">
    <property type="protein sequence ID" value="CCL98322.1"/>
    <property type="molecule type" value="Genomic_DNA"/>
</dbReference>
<dbReference type="PANTHER" id="PTHR23502">
    <property type="entry name" value="MAJOR FACILITATOR SUPERFAMILY"/>
    <property type="match status" value="1"/>
</dbReference>
<feature type="transmembrane region" description="Helical" evidence="5">
    <location>
        <begin position="373"/>
        <end position="393"/>
    </location>
</feature>
<evidence type="ECO:0000259" key="6">
    <source>
        <dbReference type="PROSITE" id="PS50850"/>
    </source>
</evidence>
<evidence type="ECO:0000256" key="2">
    <source>
        <dbReference type="ARBA" id="ARBA00022692"/>
    </source>
</evidence>
<dbReference type="InterPro" id="IPR036259">
    <property type="entry name" value="MFS_trans_sf"/>
</dbReference>
<organism evidence="7 8">
    <name type="scientific">Fibroporia radiculosa</name>
    <dbReference type="NCBI Taxonomy" id="599839"/>
    <lineage>
        <taxon>Eukaryota</taxon>
        <taxon>Fungi</taxon>
        <taxon>Dikarya</taxon>
        <taxon>Basidiomycota</taxon>
        <taxon>Agaricomycotina</taxon>
        <taxon>Agaricomycetes</taxon>
        <taxon>Polyporales</taxon>
        <taxon>Fibroporiaceae</taxon>
        <taxon>Fibroporia</taxon>
    </lineage>
</organism>
<dbReference type="InParanoid" id="J7RGW0"/>
<dbReference type="Pfam" id="PF07690">
    <property type="entry name" value="MFS_1"/>
    <property type="match status" value="1"/>
</dbReference>
<dbReference type="FunCoup" id="J7RGW0">
    <property type="interactions" value="8"/>
</dbReference>
<dbReference type="GeneID" id="24093233"/>
<dbReference type="FunFam" id="1.20.1250.20:FF:000011">
    <property type="entry name" value="MFS multidrug transporter, putative"/>
    <property type="match status" value="1"/>
</dbReference>
<feature type="transmembrane region" description="Helical" evidence="5">
    <location>
        <begin position="251"/>
        <end position="273"/>
    </location>
</feature>
<evidence type="ECO:0000256" key="4">
    <source>
        <dbReference type="ARBA" id="ARBA00023136"/>
    </source>
</evidence>
<dbReference type="HOGENOM" id="CLU_008455_1_3_1"/>
<sequence length="553" mass="60276">MAGTSEQLYVSSPGPYIMATATPTHPPLLPTESDVPSLAPGSYDIEKQREGPVHISSQSEYETVVSEFQQSDTVIIDWDGPDDPLNPRNWSTRKKWAAAATVSAFTFISPVSSSMLAPAVEQVAQEFNITNSTEIALTISVFVLAYAVGPLFLGPLSEIYGRALILRAANLWFLAWNLGCGFAQNKGQLIAFRFLSGLGGSAPLATGGAVLSDMWLPEQRGEAIAIYSLAPLLGPVIGPVAGGWIAERSTWRWVFWSTTIAAAIVQVCSIPFLKETFAPVLLEKKAARVRKEMDVEKGNQRAVRTVFQTPERVWKQLILKAMVRPFVLLIQEPIIQLVALYLAFIYGVIYLVLTTIPDIFSNVYHENVGIGGLHYIALGLGLFLTSQANARLLDRVYIYFKMRNGGVGRPEFRLPTVLPGAFFLPIGLFMSGWAAEKHAPWIVTDIGLAFIGSGMILTFQGMQTYVIDAFTTYAASALAAVSCFRSLAGFGFPLFAPPMYNALGYGKGNTILAAVALAIGPPSVFMFWKYGDRIRGMSRYAGKSALSAKKEKQ</sequence>
<dbReference type="RefSeq" id="XP_012177605.1">
    <property type="nucleotide sequence ID" value="XM_012322215.1"/>
</dbReference>
<dbReference type="InterPro" id="IPR020846">
    <property type="entry name" value="MFS_dom"/>
</dbReference>
<keyword evidence="3 5" id="KW-1133">Transmembrane helix</keyword>
<protein>
    <recommendedName>
        <fullName evidence="6">Major facilitator superfamily (MFS) profile domain-containing protein</fullName>
    </recommendedName>
</protein>
<dbReference type="STRING" id="599839.J7RGW0"/>
<evidence type="ECO:0000313" key="8">
    <source>
        <dbReference type="Proteomes" id="UP000006352"/>
    </source>
</evidence>
<dbReference type="GO" id="GO:0016020">
    <property type="term" value="C:membrane"/>
    <property type="evidence" value="ECO:0007669"/>
    <property type="project" value="UniProtKB-SubCell"/>
</dbReference>
<dbReference type="Proteomes" id="UP000006352">
    <property type="component" value="Unassembled WGS sequence"/>
</dbReference>
<keyword evidence="2 5" id="KW-0812">Transmembrane</keyword>
<dbReference type="Gene3D" id="1.20.1250.20">
    <property type="entry name" value="MFS general substrate transporter like domains"/>
    <property type="match status" value="1"/>
</dbReference>
<gene>
    <name evidence="7" type="ORF">FIBRA_00316</name>
</gene>
<dbReference type="SUPFAM" id="SSF103473">
    <property type="entry name" value="MFS general substrate transporter"/>
    <property type="match status" value="1"/>
</dbReference>
<dbReference type="AlphaFoldDB" id="J7RGW0"/>
<feature type="transmembrane region" description="Helical" evidence="5">
    <location>
        <begin position="135"/>
        <end position="153"/>
    </location>
</feature>
<feature type="domain" description="Major facilitator superfamily (MFS) profile" evidence="6">
    <location>
        <begin position="98"/>
        <end position="532"/>
    </location>
</feature>
<dbReference type="GO" id="GO:0022857">
    <property type="term" value="F:transmembrane transporter activity"/>
    <property type="evidence" value="ECO:0007669"/>
    <property type="project" value="InterPro"/>
</dbReference>
<reference evidence="7 8" key="1">
    <citation type="journal article" date="2012" name="Appl. Environ. Microbiol.">
        <title>Short-read sequencing for genomic analysis of the brown rot fungus Fibroporia radiculosa.</title>
        <authorList>
            <person name="Tang J.D."/>
            <person name="Perkins A.D."/>
            <person name="Sonstegard T.S."/>
            <person name="Schroeder S.G."/>
            <person name="Burgess S.C."/>
            <person name="Diehl S.V."/>
        </authorList>
    </citation>
    <scope>NUCLEOTIDE SEQUENCE [LARGE SCALE GENOMIC DNA]</scope>
    <source>
        <strain evidence="7 8">TFFH 294</strain>
    </source>
</reference>
<dbReference type="PROSITE" id="PS50850">
    <property type="entry name" value="MFS"/>
    <property type="match status" value="1"/>
</dbReference>
<keyword evidence="4 5" id="KW-0472">Membrane</keyword>
<feature type="transmembrane region" description="Helical" evidence="5">
    <location>
        <begin position="334"/>
        <end position="353"/>
    </location>
</feature>
<evidence type="ECO:0000313" key="7">
    <source>
        <dbReference type="EMBL" id="CCL98322.1"/>
    </source>
</evidence>
<name>J7RGW0_9APHY</name>
<feature type="transmembrane region" description="Helical" evidence="5">
    <location>
        <begin position="190"/>
        <end position="212"/>
    </location>
</feature>
<evidence type="ECO:0000256" key="3">
    <source>
        <dbReference type="ARBA" id="ARBA00022989"/>
    </source>
</evidence>
<feature type="transmembrane region" description="Helical" evidence="5">
    <location>
        <begin position="96"/>
        <end position="115"/>
    </location>
</feature>
<feature type="transmembrane region" description="Helical" evidence="5">
    <location>
        <begin position="471"/>
        <end position="496"/>
    </location>
</feature>
<feature type="transmembrane region" description="Helical" evidence="5">
    <location>
        <begin position="441"/>
        <end position="459"/>
    </location>
</feature>
<evidence type="ECO:0000256" key="5">
    <source>
        <dbReference type="SAM" id="Phobius"/>
    </source>
</evidence>
<accession>J7RGW0</accession>
<feature type="transmembrane region" description="Helical" evidence="5">
    <location>
        <begin position="224"/>
        <end position="245"/>
    </location>
</feature>
<feature type="transmembrane region" description="Helical" evidence="5">
    <location>
        <begin position="508"/>
        <end position="528"/>
    </location>
</feature>
<dbReference type="OrthoDB" id="6770063at2759"/>
<evidence type="ECO:0000256" key="1">
    <source>
        <dbReference type="ARBA" id="ARBA00004141"/>
    </source>
</evidence>
<dbReference type="PANTHER" id="PTHR23502:SF143">
    <property type="entry name" value="MULTIDRUG TRANSPORTER, PUTATIVE (AFU_ORTHOLOGUE AFUA_7G04900)-RELATED"/>
    <property type="match status" value="1"/>
</dbReference>
<comment type="subcellular location">
    <subcellularLocation>
        <location evidence="1">Membrane</location>
        <topology evidence="1">Multi-pass membrane protein</topology>
    </subcellularLocation>
</comment>
<feature type="transmembrane region" description="Helical" evidence="5">
    <location>
        <begin position="414"/>
        <end position="435"/>
    </location>
</feature>
<feature type="transmembrane region" description="Helical" evidence="5">
    <location>
        <begin position="165"/>
        <end position="184"/>
    </location>
</feature>
<dbReference type="InterPro" id="IPR011701">
    <property type="entry name" value="MFS"/>
</dbReference>